<evidence type="ECO:0000313" key="3">
    <source>
        <dbReference type="Proteomes" id="UP000075515"/>
    </source>
</evidence>
<accession>A0A150RPL1</accession>
<proteinExistence type="predicted"/>
<reference evidence="2 3" key="1">
    <citation type="submission" date="2014-02" db="EMBL/GenBank/DDBJ databases">
        <title>The small core and large imbalanced accessory genome model reveals a collaborative survival strategy of Sorangium cellulosum strains in nature.</title>
        <authorList>
            <person name="Han K."/>
            <person name="Peng R."/>
            <person name="Blom J."/>
            <person name="Li Y.-Z."/>
        </authorList>
    </citation>
    <scope>NUCLEOTIDE SEQUENCE [LARGE SCALE GENOMIC DNA]</scope>
    <source>
        <strain evidence="2 3">So0149</strain>
    </source>
</reference>
<comment type="caution">
    <text evidence="2">The sequence shown here is derived from an EMBL/GenBank/DDBJ whole genome shotgun (WGS) entry which is preliminary data.</text>
</comment>
<dbReference type="Proteomes" id="UP000075515">
    <property type="component" value="Unassembled WGS sequence"/>
</dbReference>
<feature type="region of interest" description="Disordered" evidence="1">
    <location>
        <begin position="679"/>
        <end position="706"/>
    </location>
</feature>
<evidence type="ECO:0000313" key="2">
    <source>
        <dbReference type="EMBL" id="KYF82093.1"/>
    </source>
</evidence>
<dbReference type="EMBL" id="JEMC01003328">
    <property type="protein sequence ID" value="KYF82093.1"/>
    <property type="molecule type" value="Genomic_DNA"/>
</dbReference>
<evidence type="ECO:0000256" key="1">
    <source>
        <dbReference type="SAM" id="MobiDB-lite"/>
    </source>
</evidence>
<sequence>MASSSGKDALARSLDEWRLADVSFEEADSERARAGAMLRQLQAREIVERAYWAEKDVPFSLRVKAVETGLWSAEEAIDGLRRIDFVGRHAFVFHHIRVFPDASLRAVLALVRQPQPGDGAEWFADEAALAAVAVRLARAGQHDVALDAIRALSARRGEALRSCAPYLSEAAIARAISEIEAWLPGAEPVVAFLVRCDLLPLVPARDRERARGEIVRLRAALEAREAAGGSFYGFSARKRAAEAFAGAGMLEASEAECQGLDNVDDLLSVAREHPGESRARIARTALERARTSRYLAAALAETVAVCPALADEAIACARGEANPVTAADALLRVAAHLEEPRASALFHEAFRRIEPLGDAASDALGWVADWAADHGPSLTERERAVLDERVAQAAREAEERGAPPPVEAAESRLGQLLFGPKHADRIRTDRGFESVLEFAEHYAAGDHLALVMEFARSLEGERRARLARALLQSGEELYDAPGFAELFSPEEQREHQRAELARRERPASVEILHTLGRAARLAAGAPRRVLLSFYLDEVRERGGRVRVRGLFTAASLAEGDQRAALVDEVLALVEACENLNEEDRVEAFAAVMSLVPAARAVELAGRVLDALAEGQIGRTQAGQRLMAIPDPAWAALPASRWEPALRWTLENGAEFFDWTSWQQKTLPREVRAFLEAHASTSPAREGEDEASPSAAEPHAWSAGGELSSEQRLRRWANEAVSLAEGEREALAPEIDAAVRASLAQPDTEDGVLCETLPILSDAALRAIWSARARADAWRRTIDISDPALFAYLPSEHYLHADAVLQLILRLGGASALCDFARMLVSLQRELAV</sequence>
<gene>
    <name evidence="2" type="ORF">BE18_34980</name>
</gene>
<protein>
    <submittedName>
        <fullName evidence="2">Uncharacterized protein</fullName>
    </submittedName>
</protein>
<name>A0A150RPL1_SORCE</name>
<organism evidence="2 3">
    <name type="scientific">Sorangium cellulosum</name>
    <name type="common">Polyangium cellulosum</name>
    <dbReference type="NCBI Taxonomy" id="56"/>
    <lineage>
        <taxon>Bacteria</taxon>
        <taxon>Pseudomonadati</taxon>
        <taxon>Myxococcota</taxon>
        <taxon>Polyangia</taxon>
        <taxon>Polyangiales</taxon>
        <taxon>Polyangiaceae</taxon>
        <taxon>Sorangium</taxon>
    </lineage>
</organism>
<dbReference type="AlphaFoldDB" id="A0A150RPL1"/>